<proteinExistence type="predicted"/>
<dbReference type="AlphaFoldDB" id="A0A1H5VD24"/>
<feature type="region of interest" description="Disordered" evidence="2">
    <location>
        <begin position="209"/>
        <end position="238"/>
    </location>
</feature>
<dbReference type="SUPFAM" id="SSF51735">
    <property type="entry name" value="NAD(P)-binding Rossmann-fold domains"/>
    <property type="match status" value="1"/>
</dbReference>
<evidence type="ECO:0000259" key="3">
    <source>
        <dbReference type="Pfam" id="PF01408"/>
    </source>
</evidence>
<dbReference type="OrthoDB" id="30889at2157"/>
<dbReference type="Pfam" id="PF22725">
    <property type="entry name" value="GFO_IDH_MocA_C3"/>
    <property type="match status" value="1"/>
</dbReference>
<reference evidence="6 7" key="1">
    <citation type="submission" date="2016-10" db="EMBL/GenBank/DDBJ databases">
        <authorList>
            <person name="de Groot N.N."/>
        </authorList>
    </citation>
    <scope>NUCLEOTIDE SEQUENCE [LARGE SCALE GENOMIC DNA]</scope>
    <source>
        <strain evidence="6 7">CGMCC 1.10331</strain>
    </source>
</reference>
<dbReference type="Proteomes" id="UP000236740">
    <property type="component" value="Unassembled WGS sequence"/>
</dbReference>
<dbReference type="Pfam" id="PF01408">
    <property type="entry name" value="GFO_IDH_MocA"/>
    <property type="match status" value="1"/>
</dbReference>
<feature type="compositionally biased region" description="Basic and acidic residues" evidence="2">
    <location>
        <begin position="209"/>
        <end position="218"/>
    </location>
</feature>
<feature type="domain" description="Gfo/Idh/MocA-like oxidoreductase N-terminal" evidence="3">
    <location>
        <begin position="4"/>
        <end position="123"/>
    </location>
</feature>
<evidence type="ECO:0000259" key="4">
    <source>
        <dbReference type="Pfam" id="PF22725"/>
    </source>
</evidence>
<dbReference type="InterPro" id="IPR000683">
    <property type="entry name" value="Gfo/Idh/MocA-like_OxRdtase_N"/>
</dbReference>
<dbReference type="RefSeq" id="WP_103990634.1">
    <property type="nucleotide sequence ID" value="NZ_CP031311.1"/>
</dbReference>
<evidence type="ECO:0000313" key="7">
    <source>
        <dbReference type="Proteomes" id="UP000236740"/>
    </source>
</evidence>
<feature type="domain" description="GFO/IDH/MocA-like oxidoreductase" evidence="4">
    <location>
        <begin position="135"/>
        <end position="283"/>
    </location>
</feature>
<dbReference type="EMBL" id="CP031311">
    <property type="protein sequence ID" value="QCC46767.1"/>
    <property type="molecule type" value="Genomic_DNA"/>
</dbReference>
<evidence type="ECO:0000313" key="6">
    <source>
        <dbReference type="EMBL" id="SEF84357.1"/>
    </source>
</evidence>
<gene>
    <name evidence="5" type="ORF">DV707_03280</name>
    <name evidence="6" type="ORF">SAMN04488133_0900</name>
</gene>
<dbReference type="PANTHER" id="PTHR43818">
    <property type="entry name" value="BCDNA.GH03377"/>
    <property type="match status" value="1"/>
</dbReference>
<dbReference type="PANTHER" id="PTHR43818:SF11">
    <property type="entry name" value="BCDNA.GH03377"/>
    <property type="match status" value="1"/>
</dbReference>
<dbReference type="Gene3D" id="3.30.360.10">
    <property type="entry name" value="Dihydrodipicolinate Reductase, domain 2"/>
    <property type="match status" value="1"/>
</dbReference>
<organism evidence="6 7">
    <name type="scientific">Halobellus limi</name>
    <dbReference type="NCBI Taxonomy" id="699433"/>
    <lineage>
        <taxon>Archaea</taxon>
        <taxon>Methanobacteriati</taxon>
        <taxon>Methanobacteriota</taxon>
        <taxon>Stenosarchaea group</taxon>
        <taxon>Halobacteria</taxon>
        <taxon>Halobacteriales</taxon>
        <taxon>Haloferacaceae</taxon>
        <taxon>Halobellus</taxon>
    </lineage>
</organism>
<dbReference type="InterPro" id="IPR036291">
    <property type="entry name" value="NAD(P)-bd_dom_sf"/>
</dbReference>
<dbReference type="KEGG" id="hlm:DV707_03280"/>
<evidence type="ECO:0000313" key="8">
    <source>
        <dbReference type="Proteomes" id="UP000296733"/>
    </source>
</evidence>
<keyword evidence="1" id="KW-0560">Oxidoreductase</keyword>
<dbReference type="SUPFAM" id="SSF55347">
    <property type="entry name" value="Glyceraldehyde-3-phosphate dehydrogenase-like, C-terminal domain"/>
    <property type="match status" value="1"/>
</dbReference>
<evidence type="ECO:0000256" key="2">
    <source>
        <dbReference type="SAM" id="MobiDB-lite"/>
    </source>
</evidence>
<dbReference type="GeneID" id="39857078"/>
<accession>A0A1H5VD24</accession>
<protein>
    <submittedName>
        <fullName evidence="5">Gfo/Idh/MocA family oxidoreductase</fullName>
    </submittedName>
    <submittedName>
        <fullName evidence="6">Predicted dehydrogenase</fullName>
    </submittedName>
</protein>
<dbReference type="GO" id="GO:0000166">
    <property type="term" value="F:nucleotide binding"/>
    <property type="evidence" value="ECO:0007669"/>
    <property type="project" value="InterPro"/>
</dbReference>
<name>A0A1H5VD24_9EURY</name>
<sequence length="377" mass="41171">MTLDVGFLGHRFMGRAHANALARLPMFFPDAPATNLDVVVGRDESALATAVDRLGFDRCATDWREVLDEVDVLYNLAPNRLHVEPSIAALDAGTHVLCEKPLAHTLSAAERMAEAARRSDATAGTAFNYRFVPAVQYAKRLVEEGFLGDLRHVRATYLQDWLVDPEEPWSWRNDAELAGSGALGDLGAHSLDLARFLTGDDVERLSGHLRTFTEERPVEGGGGDGGGSDGGNPETRPVTVDDAYTAQVEFASGATGLFEASRVAPGRANANEVELDGTGGSIRFDLERLNELEVCGADDRGFETVLVTGEDDPYLDRWWPPGHVLGWEHAHVHENYEFLTAAAEGESFAPDFRDGLDVQRLLDAIQRSDERGEWVSV</sequence>
<dbReference type="InterPro" id="IPR055170">
    <property type="entry name" value="GFO_IDH_MocA-like_dom"/>
</dbReference>
<feature type="compositionally biased region" description="Gly residues" evidence="2">
    <location>
        <begin position="219"/>
        <end position="230"/>
    </location>
</feature>
<dbReference type="GO" id="GO:0016491">
    <property type="term" value="F:oxidoreductase activity"/>
    <property type="evidence" value="ECO:0007669"/>
    <property type="project" value="UniProtKB-KW"/>
</dbReference>
<evidence type="ECO:0000256" key="1">
    <source>
        <dbReference type="ARBA" id="ARBA00023002"/>
    </source>
</evidence>
<dbReference type="EMBL" id="FNVN01000001">
    <property type="protein sequence ID" value="SEF84357.1"/>
    <property type="molecule type" value="Genomic_DNA"/>
</dbReference>
<evidence type="ECO:0000313" key="5">
    <source>
        <dbReference type="EMBL" id="QCC46767.1"/>
    </source>
</evidence>
<dbReference type="InterPro" id="IPR050463">
    <property type="entry name" value="Gfo/Idh/MocA_oxidrdct_glycsds"/>
</dbReference>
<reference evidence="5 8" key="2">
    <citation type="journal article" date="2019" name="Nat. Commun.">
        <title>A new type of DNA phosphorothioation-based antiviral system in archaea.</title>
        <authorList>
            <person name="Xiong L."/>
            <person name="Liu S."/>
            <person name="Chen S."/>
            <person name="Xiao Y."/>
            <person name="Zhu B."/>
            <person name="Gao Y."/>
            <person name="Zhang Y."/>
            <person name="Chen B."/>
            <person name="Luo J."/>
            <person name="Deng Z."/>
            <person name="Chen X."/>
            <person name="Wang L."/>
            <person name="Chen S."/>
        </authorList>
    </citation>
    <scope>NUCLEOTIDE SEQUENCE [LARGE SCALE GENOMIC DNA]</scope>
    <source>
        <strain evidence="5 8">CGMCC 1.10331</strain>
    </source>
</reference>
<dbReference type="Gene3D" id="3.40.50.720">
    <property type="entry name" value="NAD(P)-binding Rossmann-like Domain"/>
    <property type="match status" value="1"/>
</dbReference>
<keyword evidence="7" id="KW-1185">Reference proteome</keyword>
<dbReference type="Proteomes" id="UP000296733">
    <property type="component" value="Chromosome"/>
</dbReference>